<accession>C3ZC26</accession>
<feature type="compositionally biased region" description="Polar residues" evidence="1">
    <location>
        <begin position="64"/>
        <end position="73"/>
    </location>
</feature>
<evidence type="ECO:0000313" key="2">
    <source>
        <dbReference type="EMBL" id="EEN49910.1"/>
    </source>
</evidence>
<feature type="region of interest" description="Disordered" evidence="1">
    <location>
        <begin position="183"/>
        <end position="221"/>
    </location>
</feature>
<dbReference type="EMBL" id="GG666605">
    <property type="protein sequence ID" value="EEN49910.1"/>
    <property type="molecule type" value="Genomic_DNA"/>
</dbReference>
<protein>
    <submittedName>
        <fullName evidence="2">Uncharacterized protein</fullName>
    </submittedName>
</protein>
<feature type="region of interest" description="Disordered" evidence="1">
    <location>
        <begin position="377"/>
        <end position="398"/>
    </location>
</feature>
<sequence>MSSENTVENRELQEEGRRGKAKDKTAGDPRDKTAGDPRDIQNGGNTELPPKKPPAARGPHHQESNQLHPSGSQEIPEVVPTLPSFEPGREAMRWPNFFPFGSFPGAFMPNNGASGSSQATASSSAPGSFPQLPPGYPGFPWLMPSPLGHGFQSPQLSALETKFENFVQCVEHQMARLDDRLQDPVQTGSGHAVRHLASDDTTSDDGGAGPTEDPQMEGMFSSDFPSYGSEGFLQPVPDALFDKINKAFNVRLPKEDFDKYSEQYPLFENLSATLSAPKLTPEQAACVDNKLVLEDSKLRKIQDRFLLAARPLTSAYYALKHEDDADLDKDEIAKAISAALVLLGNASFSMSLYRREECCPNLDKDLRFLIAPEPGTHTGHKHQYPFSQDNPKGPLRTHRDTRAHAAAAVEGNTDSERRRAPAIAGSIICSFVSTEVFFYTSALCFDIQG</sequence>
<dbReference type="InParanoid" id="C3ZC26"/>
<proteinExistence type="predicted"/>
<feature type="compositionally biased region" description="Basic and acidic residues" evidence="1">
    <location>
        <begin position="7"/>
        <end position="39"/>
    </location>
</feature>
<dbReference type="AlphaFoldDB" id="C3ZC26"/>
<feature type="region of interest" description="Disordered" evidence="1">
    <location>
        <begin position="109"/>
        <end position="128"/>
    </location>
</feature>
<name>C3ZC26_BRAFL</name>
<feature type="region of interest" description="Disordered" evidence="1">
    <location>
        <begin position="1"/>
        <end position="83"/>
    </location>
</feature>
<organism>
    <name type="scientific">Branchiostoma floridae</name>
    <name type="common">Florida lancelet</name>
    <name type="synonym">Amphioxus</name>
    <dbReference type="NCBI Taxonomy" id="7739"/>
    <lineage>
        <taxon>Eukaryota</taxon>
        <taxon>Metazoa</taxon>
        <taxon>Chordata</taxon>
        <taxon>Cephalochordata</taxon>
        <taxon>Leptocardii</taxon>
        <taxon>Amphioxiformes</taxon>
        <taxon>Branchiostomatidae</taxon>
        <taxon>Branchiostoma</taxon>
    </lineage>
</organism>
<evidence type="ECO:0000256" key="1">
    <source>
        <dbReference type="SAM" id="MobiDB-lite"/>
    </source>
</evidence>
<reference evidence="2" key="1">
    <citation type="journal article" date="2008" name="Nature">
        <title>The amphioxus genome and the evolution of the chordate karyotype.</title>
        <authorList>
            <consortium name="US DOE Joint Genome Institute (JGI-PGF)"/>
            <person name="Putnam N.H."/>
            <person name="Butts T."/>
            <person name="Ferrier D.E.K."/>
            <person name="Furlong R.F."/>
            <person name="Hellsten U."/>
            <person name="Kawashima T."/>
            <person name="Robinson-Rechavi M."/>
            <person name="Shoguchi E."/>
            <person name="Terry A."/>
            <person name="Yu J.-K."/>
            <person name="Benito-Gutierrez E.L."/>
            <person name="Dubchak I."/>
            <person name="Garcia-Fernandez J."/>
            <person name="Gibson-Brown J.J."/>
            <person name="Grigoriev I.V."/>
            <person name="Horton A.C."/>
            <person name="de Jong P.J."/>
            <person name="Jurka J."/>
            <person name="Kapitonov V.V."/>
            <person name="Kohara Y."/>
            <person name="Kuroki Y."/>
            <person name="Lindquist E."/>
            <person name="Lucas S."/>
            <person name="Osoegawa K."/>
            <person name="Pennacchio L.A."/>
            <person name="Salamov A.A."/>
            <person name="Satou Y."/>
            <person name="Sauka-Spengler T."/>
            <person name="Schmutz J."/>
            <person name="Shin-I T."/>
            <person name="Toyoda A."/>
            <person name="Bronner-Fraser M."/>
            <person name="Fujiyama A."/>
            <person name="Holland L.Z."/>
            <person name="Holland P.W.H."/>
            <person name="Satoh N."/>
            <person name="Rokhsar D.S."/>
        </authorList>
    </citation>
    <scope>NUCLEOTIDE SEQUENCE [LARGE SCALE GENOMIC DNA]</scope>
    <source>
        <strain evidence="2">S238N-H82</strain>
        <tissue evidence="2">Testes</tissue>
    </source>
</reference>
<feature type="compositionally biased region" description="Low complexity" evidence="1">
    <location>
        <begin position="112"/>
        <end position="128"/>
    </location>
</feature>
<gene>
    <name evidence="2" type="ORF">BRAFLDRAFT_98195</name>
</gene>